<protein>
    <submittedName>
        <fullName evidence="2">Uncharacterized protein</fullName>
    </submittedName>
</protein>
<accession>A0AA88GZW5</accession>
<gene>
    <name evidence="2" type="ORF">C9374_003789</name>
</gene>
<dbReference type="Proteomes" id="UP000816034">
    <property type="component" value="Unassembled WGS sequence"/>
</dbReference>
<feature type="compositionally biased region" description="Low complexity" evidence="1">
    <location>
        <begin position="107"/>
        <end position="120"/>
    </location>
</feature>
<dbReference type="EMBL" id="PYSW02000001">
    <property type="protein sequence ID" value="KAG2394025.1"/>
    <property type="molecule type" value="Genomic_DNA"/>
</dbReference>
<evidence type="ECO:0000313" key="3">
    <source>
        <dbReference type="Proteomes" id="UP000816034"/>
    </source>
</evidence>
<keyword evidence="3" id="KW-1185">Reference proteome</keyword>
<evidence type="ECO:0000313" key="2">
    <source>
        <dbReference type="EMBL" id="KAG2394025.1"/>
    </source>
</evidence>
<evidence type="ECO:0000256" key="1">
    <source>
        <dbReference type="SAM" id="MobiDB-lite"/>
    </source>
</evidence>
<comment type="caution">
    <text evidence="2">The sequence shown here is derived from an EMBL/GenBank/DDBJ whole genome shotgun (WGS) entry which is preliminary data.</text>
</comment>
<proteinExistence type="predicted"/>
<dbReference type="AlphaFoldDB" id="A0AA88GZW5"/>
<name>A0AA88GZW5_NAELO</name>
<organism evidence="2 3">
    <name type="scientific">Naegleria lovaniensis</name>
    <name type="common">Amoeba</name>
    <dbReference type="NCBI Taxonomy" id="51637"/>
    <lineage>
        <taxon>Eukaryota</taxon>
        <taxon>Discoba</taxon>
        <taxon>Heterolobosea</taxon>
        <taxon>Tetramitia</taxon>
        <taxon>Eutetramitia</taxon>
        <taxon>Vahlkampfiidae</taxon>
        <taxon>Naegleria</taxon>
    </lineage>
</organism>
<dbReference type="GeneID" id="68096244"/>
<feature type="region of interest" description="Disordered" evidence="1">
    <location>
        <begin position="100"/>
        <end position="120"/>
    </location>
</feature>
<feature type="region of interest" description="Disordered" evidence="1">
    <location>
        <begin position="27"/>
        <end position="51"/>
    </location>
</feature>
<feature type="compositionally biased region" description="Polar residues" evidence="1">
    <location>
        <begin position="37"/>
        <end position="51"/>
    </location>
</feature>
<reference evidence="2 3" key="1">
    <citation type="journal article" date="2018" name="BMC Genomics">
        <title>The genome of Naegleria lovaniensis, the basis for a comparative approach to unravel pathogenicity factors of the human pathogenic amoeba N. fowleri.</title>
        <authorList>
            <person name="Liechti N."/>
            <person name="Schurch N."/>
            <person name="Bruggmann R."/>
            <person name="Wittwer M."/>
        </authorList>
    </citation>
    <scope>NUCLEOTIDE SEQUENCE [LARGE SCALE GENOMIC DNA]</scope>
    <source>
        <strain evidence="2 3">ATCC 30569</strain>
    </source>
</reference>
<sequence length="120" mass="13826">MSRFAVEQVMRDEEAIKEATKQLLKPKIAKEKPQVDPEQSSVAHQTKQHQQVLIQTPKQVVCLYPSHQNSENEDQNYSTKRNLLPKLTSFNLFLKKMNEISEERASRSPSSMSNSDSPQR</sequence>
<dbReference type="RefSeq" id="XP_044555919.1">
    <property type="nucleotide sequence ID" value="XM_044693355.1"/>
</dbReference>